<evidence type="ECO:0000256" key="12">
    <source>
        <dbReference type="ARBA" id="ARBA00023154"/>
    </source>
</evidence>
<keyword evidence="12" id="KW-0457">Lysine biosynthesis</keyword>
<keyword evidence="7 16" id="KW-0028">Amino-acid biosynthesis</keyword>
<dbReference type="EC" id="2.7.2.4" evidence="5 15"/>
<feature type="binding site" evidence="14">
    <location>
        <begin position="182"/>
        <end position="183"/>
    </location>
    <ligand>
        <name>ATP</name>
        <dbReference type="ChEBI" id="CHEBI:30616"/>
    </ligand>
</feature>
<evidence type="ECO:0000256" key="5">
    <source>
        <dbReference type="ARBA" id="ARBA00013059"/>
    </source>
</evidence>
<dbReference type="InterPro" id="IPR005260">
    <property type="entry name" value="Asp_kin_monofn"/>
</dbReference>
<evidence type="ECO:0000256" key="7">
    <source>
        <dbReference type="ARBA" id="ARBA00022605"/>
    </source>
</evidence>
<dbReference type="UniPathway" id="UPA00050">
    <property type="reaction ID" value="UER00461"/>
</dbReference>
<dbReference type="InterPro" id="IPR018042">
    <property type="entry name" value="Aspartate_kinase_CS"/>
</dbReference>
<dbReference type="Pfam" id="PF00696">
    <property type="entry name" value="AA_kinase"/>
    <property type="match status" value="1"/>
</dbReference>
<dbReference type="PROSITE" id="PS51671">
    <property type="entry name" value="ACT"/>
    <property type="match status" value="2"/>
</dbReference>
<dbReference type="NCBIfam" id="TIGR00656">
    <property type="entry name" value="asp_kin_monofn"/>
    <property type="match status" value="1"/>
</dbReference>
<evidence type="ECO:0000259" key="17">
    <source>
        <dbReference type="PROSITE" id="PS51671"/>
    </source>
</evidence>
<dbReference type="InterPro" id="IPR001048">
    <property type="entry name" value="Asp/Glu/Uridylate_kinase"/>
</dbReference>
<feature type="domain" description="ACT" evidence="17">
    <location>
        <begin position="359"/>
        <end position="422"/>
    </location>
</feature>
<dbReference type="InterPro" id="IPR002912">
    <property type="entry name" value="ACT_dom"/>
</dbReference>
<dbReference type="PIRSF" id="PIRSF000726">
    <property type="entry name" value="Asp_kin"/>
    <property type="match status" value="1"/>
</dbReference>
<dbReference type="CDD" id="cd04923">
    <property type="entry name" value="ACT_AK-LysC-DapG-like_2"/>
    <property type="match status" value="1"/>
</dbReference>
<evidence type="ECO:0000256" key="15">
    <source>
        <dbReference type="RuleBase" id="RU003448"/>
    </source>
</evidence>
<evidence type="ECO:0000256" key="1">
    <source>
        <dbReference type="ARBA" id="ARBA00004766"/>
    </source>
</evidence>
<evidence type="ECO:0000256" key="14">
    <source>
        <dbReference type="PIRSR" id="PIRSR000726-1"/>
    </source>
</evidence>
<comment type="catalytic activity">
    <reaction evidence="13 15">
        <text>L-aspartate + ATP = 4-phospho-L-aspartate + ADP</text>
        <dbReference type="Rhea" id="RHEA:23776"/>
        <dbReference type="ChEBI" id="CHEBI:29991"/>
        <dbReference type="ChEBI" id="CHEBI:30616"/>
        <dbReference type="ChEBI" id="CHEBI:57535"/>
        <dbReference type="ChEBI" id="CHEBI:456216"/>
        <dbReference type="EC" id="2.7.2.4"/>
    </reaction>
</comment>
<comment type="pathway">
    <text evidence="2 16">Amino-acid biosynthesis; L-methionine biosynthesis via de novo pathway; L-homoserine from L-aspartate: step 1/3.</text>
</comment>
<dbReference type="GO" id="GO:0005524">
    <property type="term" value="F:ATP binding"/>
    <property type="evidence" value="ECO:0007669"/>
    <property type="project" value="UniProtKB-KW"/>
</dbReference>
<keyword evidence="19" id="KW-1185">Reference proteome</keyword>
<feature type="domain" description="ACT" evidence="17">
    <location>
        <begin position="278"/>
        <end position="353"/>
    </location>
</feature>
<evidence type="ECO:0000256" key="10">
    <source>
        <dbReference type="ARBA" id="ARBA00022777"/>
    </source>
</evidence>
<dbReference type="PANTHER" id="PTHR21499:SF3">
    <property type="entry name" value="ASPARTOKINASE"/>
    <property type="match status" value="1"/>
</dbReference>
<evidence type="ECO:0000313" key="18">
    <source>
        <dbReference type="EMBL" id="EGF92559.1"/>
    </source>
</evidence>
<dbReference type="InterPro" id="IPR036393">
    <property type="entry name" value="AceGlu_kinase-like_sf"/>
</dbReference>
<feature type="binding site" evidence="14">
    <location>
        <position position="83"/>
    </location>
    <ligand>
        <name>substrate</name>
    </ligand>
</feature>
<evidence type="ECO:0000256" key="13">
    <source>
        <dbReference type="ARBA" id="ARBA00047872"/>
    </source>
</evidence>
<evidence type="ECO:0000256" key="16">
    <source>
        <dbReference type="RuleBase" id="RU004249"/>
    </source>
</evidence>
<dbReference type="SUPFAM" id="SSF55021">
    <property type="entry name" value="ACT-like"/>
    <property type="match status" value="2"/>
</dbReference>
<feature type="binding site" evidence="14">
    <location>
        <position position="188"/>
    </location>
    <ligand>
        <name>ATP</name>
        <dbReference type="ChEBI" id="CHEBI:30616"/>
    </ligand>
</feature>
<dbReference type="InterPro" id="IPR045865">
    <property type="entry name" value="ACT-like_dom_sf"/>
</dbReference>
<dbReference type="STRING" id="715226.ABI_09960"/>
<dbReference type="UniPathway" id="UPA00051">
    <property type="reaction ID" value="UER00462"/>
</dbReference>
<dbReference type="PROSITE" id="PS00324">
    <property type="entry name" value="ASPARTOKINASE"/>
    <property type="match status" value="1"/>
</dbReference>
<dbReference type="InterPro" id="IPR001341">
    <property type="entry name" value="Asp_kinase"/>
</dbReference>
<comment type="pathway">
    <text evidence="3 16">Amino-acid biosynthesis; L-threonine biosynthesis; L-threonine from L-aspartate: step 1/5.</text>
</comment>
<dbReference type="AlphaFoldDB" id="F4QH22"/>
<dbReference type="InterPro" id="IPR041740">
    <property type="entry name" value="AKii-LysC-BS"/>
</dbReference>
<dbReference type="Gene3D" id="3.40.1160.10">
    <property type="entry name" value="Acetylglutamate kinase-like"/>
    <property type="match status" value="1"/>
</dbReference>
<dbReference type="Proteomes" id="UP000006512">
    <property type="component" value="Unassembled WGS sequence"/>
</dbReference>
<feature type="binding site" evidence="14">
    <location>
        <position position="47"/>
    </location>
    <ligand>
        <name>substrate</name>
    </ligand>
</feature>
<sequence>MTRLVMKFGGTSMADLERIRRAARLVAAEYDAGHKVAVVVSAMAGKTNELVAWTDGAGRPTGDAAGNDDASDDEYDVVVASGEQVTAGLLAMTLRNMGYRARSMQGWQIPIKTTDVHGKARIADIPPEKLCAAMDSGEIVVVPGFQGVADDGRITTLGRGGSDTSAVAVAIAASAVRCDIYTDVDGVYTTDPRIENKAKRLDKISFEEMLEMASLGAKVLQTRSVELAMAYRMPVRVLSSFVEPGEATDQGTIVCDEEEIVEKHIVSGVAYSRDEAKITLLGVPNKVGVSAAIFGRLAQANINVDMIVQSDARSGEVANQLFTVGRRDAKQAKELMEAAQGEIGFEDLRIDENVSKVSIVGVGMRSHTGVAQTMFQALSEKGINIQVISTSEIKISVLIDEAYTELAVRALHAAYGLDKIGA</sequence>
<dbReference type="GO" id="GO:0009089">
    <property type="term" value="P:lysine biosynthetic process via diaminopimelate"/>
    <property type="evidence" value="ECO:0007669"/>
    <property type="project" value="UniProtKB-UniPathway"/>
</dbReference>
<accession>F4QH22</accession>
<dbReference type="SUPFAM" id="SSF53633">
    <property type="entry name" value="Carbamate kinase-like"/>
    <property type="match status" value="1"/>
</dbReference>
<organism evidence="18 19">
    <name type="scientific">Asticcacaulis biprosthecium C19</name>
    <dbReference type="NCBI Taxonomy" id="715226"/>
    <lineage>
        <taxon>Bacteria</taxon>
        <taxon>Pseudomonadati</taxon>
        <taxon>Pseudomonadota</taxon>
        <taxon>Alphaproteobacteria</taxon>
        <taxon>Caulobacterales</taxon>
        <taxon>Caulobacteraceae</taxon>
        <taxon>Asticcacaulis</taxon>
    </lineage>
</organism>
<name>F4QH22_9CAUL</name>
<dbReference type="CDD" id="cd04261">
    <property type="entry name" value="AAK_AKii-LysC-BS"/>
    <property type="match status" value="1"/>
</dbReference>
<dbReference type="GO" id="GO:0005829">
    <property type="term" value="C:cytosol"/>
    <property type="evidence" value="ECO:0007669"/>
    <property type="project" value="TreeGrafter"/>
</dbReference>
<proteinExistence type="inferred from homology"/>
<comment type="similarity">
    <text evidence="4 15">Belongs to the aspartokinase family.</text>
</comment>
<keyword evidence="11 14" id="KW-0067">ATP-binding</keyword>
<feature type="binding site" evidence="14">
    <location>
        <begin position="7"/>
        <end position="10"/>
    </location>
    <ligand>
        <name>ATP</name>
        <dbReference type="ChEBI" id="CHEBI:30616"/>
    </ligand>
</feature>
<dbReference type="HOGENOM" id="CLU_009116_3_2_5"/>
<dbReference type="NCBIfam" id="NF005155">
    <property type="entry name" value="PRK06635.1-4"/>
    <property type="match status" value="1"/>
</dbReference>
<dbReference type="GO" id="GO:0004072">
    <property type="term" value="F:aspartate kinase activity"/>
    <property type="evidence" value="ECO:0007669"/>
    <property type="project" value="UniProtKB-EC"/>
</dbReference>
<dbReference type="UniPathway" id="UPA00034">
    <property type="reaction ID" value="UER00015"/>
</dbReference>
<evidence type="ECO:0000256" key="6">
    <source>
        <dbReference type="ARBA" id="ARBA00016273"/>
    </source>
</evidence>
<evidence type="ECO:0000256" key="2">
    <source>
        <dbReference type="ARBA" id="ARBA00004986"/>
    </source>
</evidence>
<evidence type="ECO:0000256" key="4">
    <source>
        <dbReference type="ARBA" id="ARBA00010122"/>
    </source>
</evidence>
<evidence type="ECO:0000256" key="9">
    <source>
        <dbReference type="ARBA" id="ARBA00022741"/>
    </source>
</evidence>
<gene>
    <name evidence="18" type="ORF">ABI_09960</name>
</gene>
<evidence type="ECO:0000256" key="8">
    <source>
        <dbReference type="ARBA" id="ARBA00022679"/>
    </source>
</evidence>
<dbReference type="Pfam" id="PF01842">
    <property type="entry name" value="ACT"/>
    <property type="match status" value="1"/>
</dbReference>
<dbReference type="Pfam" id="PF22468">
    <property type="entry name" value="ACT_9"/>
    <property type="match status" value="1"/>
</dbReference>
<dbReference type="Gene3D" id="3.30.2130.10">
    <property type="entry name" value="VC0802-like"/>
    <property type="match status" value="1"/>
</dbReference>
<dbReference type="eggNOG" id="COG0527">
    <property type="taxonomic scope" value="Bacteria"/>
</dbReference>
<dbReference type="EMBL" id="GL883077">
    <property type="protein sequence ID" value="EGF92559.1"/>
    <property type="molecule type" value="Genomic_DNA"/>
</dbReference>
<dbReference type="FunFam" id="3.30.2130.10:FF:000002">
    <property type="entry name" value="Aspartokinase"/>
    <property type="match status" value="1"/>
</dbReference>
<evidence type="ECO:0000313" key="19">
    <source>
        <dbReference type="Proteomes" id="UP000006512"/>
    </source>
</evidence>
<dbReference type="PANTHER" id="PTHR21499">
    <property type="entry name" value="ASPARTATE KINASE"/>
    <property type="match status" value="1"/>
</dbReference>
<dbReference type="CDD" id="cd04913">
    <property type="entry name" value="ACT_AKii-LysC-BS-like_1"/>
    <property type="match status" value="1"/>
</dbReference>
<dbReference type="GO" id="GO:0009088">
    <property type="term" value="P:threonine biosynthetic process"/>
    <property type="evidence" value="ECO:0007669"/>
    <property type="project" value="UniProtKB-UniPathway"/>
</dbReference>
<dbReference type="NCBIfam" id="TIGR00657">
    <property type="entry name" value="asp_kinases"/>
    <property type="match status" value="1"/>
</dbReference>
<evidence type="ECO:0000256" key="3">
    <source>
        <dbReference type="ARBA" id="ARBA00005139"/>
    </source>
</evidence>
<evidence type="ECO:0000256" key="11">
    <source>
        <dbReference type="ARBA" id="ARBA00022840"/>
    </source>
</evidence>
<feature type="binding site" evidence="14">
    <location>
        <position position="193"/>
    </location>
    <ligand>
        <name>ATP</name>
        <dbReference type="ChEBI" id="CHEBI:30616"/>
    </ligand>
</feature>
<keyword evidence="9 14" id="KW-0547">Nucleotide-binding</keyword>
<keyword evidence="8 15" id="KW-0808">Transferase</keyword>
<dbReference type="GO" id="GO:0009090">
    <property type="term" value="P:homoserine biosynthetic process"/>
    <property type="evidence" value="ECO:0007669"/>
    <property type="project" value="TreeGrafter"/>
</dbReference>
<protein>
    <recommendedName>
        <fullName evidence="6 15">Aspartokinase</fullName>
        <ecNumber evidence="5 15">2.7.2.4</ecNumber>
    </recommendedName>
</protein>
<dbReference type="RefSeq" id="WP_006271737.1">
    <property type="nucleotide sequence ID" value="NZ_GL883077.1"/>
</dbReference>
<dbReference type="InterPro" id="IPR054352">
    <property type="entry name" value="ACT_Aspartokinase"/>
</dbReference>
<dbReference type="OrthoDB" id="9799110at2"/>
<feature type="binding site" evidence="14">
    <location>
        <begin position="218"/>
        <end position="219"/>
    </location>
    <ligand>
        <name>ATP</name>
        <dbReference type="ChEBI" id="CHEBI:30616"/>
    </ligand>
</feature>
<reference evidence="19" key="1">
    <citation type="submission" date="2011-03" db="EMBL/GenBank/DDBJ databases">
        <title>Draft genome sequence of Brevundimonas diminuta.</title>
        <authorList>
            <person name="Brown P.J.B."/>
            <person name="Buechlein A."/>
            <person name="Hemmerich C."/>
            <person name="Brun Y.V."/>
        </authorList>
    </citation>
    <scope>NUCLEOTIDE SEQUENCE [LARGE SCALE GENOMIC DNA]</scope>
    <source>
        <strain evidence="19">C19</strain>
    </source>
</reference>
<comment type="pathway">
    <text evidence="1 16">Amino-acid biosynthesis; L-lysine biosynthesis via DAP pathway; (S)-tetrahydrodipicolinate from L-aspartate: step 1/4.</text>
</comment>
<dbReference type="NCBIfam" id="NF005154">
    <property type="entry name" value="PRK06635.1-2"/>
    <property type="match status" value="1"/>
</dbReference>
<dbReference type="FunFam" id="3.40.1160.10:FF:000002">
    <property type="entry name" value="Aspartokinase"/>
    <property type="match status" value="1"/>
</dbReference>
<keyword evidence="10 15" id="KW-0418">Kinase</keyword>